<evidence type="ECO:0000259" key="1">
    <source>
        <dbReference type="Pfam" id="PF13477"/>
    </source>
</evidence>
<feature type="domain" description="Glycosyltransferase subfamily 4-like N-terminal" evidence="1">
    <location>
        <begin position="18"/>
        <end position="147"/>
    </location>
</feature>
<comment type="caution">
    <text evidence="2">The sequence shown here is derived from an EMBL/GenBank/DDBJ whole genome shotgun (WGS) entry which is preliminary data.</text>
</comment>
<dbReference type="Pfam" id="PF13692">
    <property type="entry name" value="Glyco_trans_1_4"/>
    <property type="match status" value="1"/>
</dbReference>
<dbReference type="CDD" id="cd03808">
    <property type="entry name" value="GT4_CapM-like"/>
    <property type="match status" value="1"/>
</dbReference>
<dbReference type="EMBL" id="JADKFW010000004">
    <property type="protein sequence ID" value="MBK9717052.1"/>
    <property type="molecule type" value="Genomic_DNA"/>
</dbReference>
<gene>
    <name evidence="2" type="ORF">IPO85_05990</name>
</gene>
<organism evidence="2 3">
    <name type="scientific">Candidatus Defluviibacterium haderslevense</name>
    <dbReference type="NCBI Taxonomy" id="2981993"/>
    <lineage>
        <taxon>Bacteria</taxon>
        <taxon>Pseudomonadati</taxon>
        <taxon>Bacteroidota</taxon>
        <taxon>Saprospiria</taxon>
        <taxon>Saprospirales</taxon>
        <taxon>Saprospiraceae</taxon>
        <taxon>Candidatus Defluviibacterium</taxon>
    </lineage>
</organism>
<evidence type="ECO:0000313" key="2">
    <source>
        <dbReference type="EMBL" id="MBK9717052.1"/>
    </source>
</evidence>
<proteinExistence type="predicted"/>
<dbReference type="Proteomes" id="UP000808349">
    <property type="component" value="Unassembled WGS sequence"/>
</dbReference>
<dbReference type="Pfam" id="PF13477">
    <property type="entry name" value="Glyco_trans_4_2"/>
    <property type="match status" value="1"/>
</dbReference>
<reference evidence="2 3" key="1">
    <citation type="submission" date="2020-10" db="EMBL/GenBank/DDBJ databases">
        <title>Connecting structure to function with the recovery of over 1000 high-quality activated sludge metagenome-assembled genomes encoding full-length rRNA genes using long-read sequencing.</title>
        <authorList>
            <person name="Singleton C.M."/>
            <person name="Petriglieri F."/>
            <person name="Kristensen J.M."/>
            <person name="Kirkegaard R.H."/>
            <person name="Michaelsen T.Y."/>
            <person name="Andersen M.H."/>
            <person name="Karst S.M."/>
            <person name="Dueholm M.S."/>
            <person name="Nielsen P.H."/>
            <person name="Albertsen M."/>
        </authorList>
    </citation>
    <scope>NUCLEOTIDE SEQUENCE [LARGE SCALE GENOMIC DNA]</scope>
    <source>
        <strain evidence="2">Ribe_18-Q3-R11-54_BAT3C.373</strain>
    </source>
</reference>
<name>A0A9D7S8F8_9BACT</name>
<dbReference type="PANTHER" id="PTHR12526:SF638">
    <property type="entry name" value="SPORE COAT PROTEIN SA"/>
    <property type="match status" value="1"/>
</dbReference>
<sequence length="369" mass="42184">MKVAIVANSCWNLFNYRRELIQAIHSEFGEVVLIAPEDRYAAMLPKGQGILYIPLLHLDRTSSNLIKELRFIIELFRIYYREKPDLVLHYTIKPNVFGSMIAHVLGIPSIATVTGLGSSFTKHNRLSLLINWLYKLAFRYNKKNIFQNHTDRNFFLQKKLVNEINSGVILGSGVDCNYFAPRAKSESNKFIFLFIGRLIRSKGIVEYLKAASFIKSKWPDMEFHVVGSYDMTHPDRMSKTELDEALNQNDIRWFDHVDDVRDLIAAADVVVLPSYREGMPRSILESMAMGKPIITTDVAGCNETVVNGINGYLIPMQDVDSLINAMIDMSSLAQEVRLQMGNKSRTWALDQFAVQHIITKYLNIISELR</sequence>
<dbReference type="GO" id="GO:0016757">
    <property type="term" value="F:glycosyltransferase activity"/>
    <property type="evidence" value="ECO:0007669"/>
    <property type="project" value="TreeGrafter"/>
</dbReference>
<dbReference type="SUPFAM" id="SSF53756">
    <property type="entry name" value="UDP-Glycosyltransferase/glycogen phosphorylase"/>
    <property type="match status" value="1"/>
</dbReference>
<accession>A0A9D7S8F8</accession>
<dbReference type="AlphaFoldDB" id="A0A9D7S8F8"/>
<dbReference type="Gene3D" id="3.40.50.2000">
    <property type="entry name" value="Glycogen Phosphorylase B"/>
    <property type="match status" value="2"/>
</dbReference>
<dbReference type="PANTHER" id="PTHR12526">
    <property type="entry name" value="GLYCOSYLTRANSFERASE"/>
    <property type="match status" value="1"/>
</dbReference>
<dbReference type="InterPro" id="IPR028098">
    <property type="entry name" value="Glyco_trans_4-like_N"/>
</dbReference>
<protein>
    <submittedName>
        <fullName evidence="2">Glycosyltransferase family 4 protein</fullName>
    </submittedName>
</protein>
<evidence type="ECO:0000313" key="3">
    <source>
        <dbReference type="Proteomes" id="UP000808349"/>
    </source>
</evidence>